<proteinExistence type="predicted"/>
<dbReference type="Gene3D" id="3.40.50.720">
    <property type="entry name" value="NAD(P)-binding Rossmann-like Domain"/>
    <property type="match status" value="1"/>
</dbReference>
<dbReference type="AlphaFoldDB" id="W4LSQ7"/>
<dbReference type="Pfam" id="PF13602">
    <property type="entry name" value="ADH_zinc_N_2"/>
    <property type="match status" value="1"/>
</dbReference>
<comment type="caution">
    <text evidence="1">The sequence shown here is derived from an EMBL/GenBank/DDBJ whole genome shotgun (WGS) entry which is preliminary data.</text>
</comment>
<dbReference type="Gene3D" id="3.90.180.10">
    <property type="entry name" value="Medium-chain alcohol dehydrogenases, catalytic domain"/>
    <property type="match status" value="1"/>
</dbReference>
<gene>
    <name evidence="1" type="ORF">ETSY2_38525</name>
</gene>
<organism evidence="1 2">
    <name type="scientific">Candidatus Entotheonella gemina</name>
    <dbReference type="NCBI Taxonomy" id="1429439"/>
    <lineage>
        <taxon>Bacteria</taxon>
        <taxon>Pseudomonadati</taxon>
        <taxon>Nitrospinota/Tectimicrobiota group</taxon>
        <taxon>Candidatus Tectimicrobiota</taxon>
        <taxon>Candidatus Entotheonellia</taxon>
        <taxon>Candidatus Entotheonellales</taxon>
        <taxon>Candidatus Entotheonellaceae</taxon>
        <taxon>Candidatus Entotheonella</taxon>
    </lineage>
</organism>
<keyword evidence="2" id="KW-1185">Reference proteome</keyword>
<evidence type="ECO:0000313" key="1">
    <source>
        <dbReference type="EMBL" id="ETX00771.1"/>
    </source>
</evidence>
<feature type="non-terminal residue" evidence="1">
    <location>
        <position position="1"/>
    </location>
</feature>
<protein>
    <recommendedName>
        <fullName evidence="3">Enoyl reductase (ER) domain-containing protein</fullName>
    </recommendedName>
</protein>
<dbReference type="InterPro" id="IPR050700">
    <property type="entry name" value="YIM1/Zinc_Alcohol_DH_Fams"/>
</dbReference>
<dbReference type="HOGENOM" id="CLU_026673_19_1_7"/>
<dbReference type="PANTHER" id="PTHR11695">
    <property type="entry name" value="ALCOHOL DEHYDROGENASE RELATED"/>
    <property type="match status" value="1"/>
</dbReference>
<dbReference type="PANTHER" id="PTHR11695:SF294">
    <property type="entry name" value="RETICULON-4-INTERACTING PROTEIN 1, MITOCHONDRIAL"/>
    <property type="match status" value="1"/>
</dbReference>
<reference evidence="1 2" key="1">
    <citation type="journal article" date="2014" name="Nature">
        <title>An environmental bacterial taxon with a large and distinct metabolic repertoire.</title>
        <authorList>
            <person name="Wilson M.C."/>
            <person name="Mori T."/>
            <person name="Ruckert C."/>
            <person name="Uria A.R."/>
            <person name="Helf M.J."/>
            <person name="Takada K."/>
            <person name="Gernert C."/>
            <person name="Steffens U.A."/>
            <person name="Heycke N."/>
            <person name="Schmitt S."/>
            <person name="Rinke C."/>
            <person name="Helfrich E.J."/>
            <person name="Brachmann A.O."/>
            <person name="Gurgui C."/>
            <person name="Wakimoto T."/>
            <person name="Kracht M."/>
            <person name="Crusemann M."/>
            <person name="Hentschel U."/>
            <person name="Abe I."/>
            <person name="Matsunaga S."/>
            <person name="Kalinowski J."/>
            <person name="Takeyama H."/>
            <person name="Piel J."/>
        </authorList>
    </citation>
    <scope>NUCLEOTIDE SEQUENCE [LARGE SCALE GENOMIC DNA]</scope>
    <source>
        <strain evidence="2">TSY2</strain>
    </source>
</reference>
<dbReference type="EMBL" id="AZHX01001695">
    <property type="protein sequence ID" value="ETX00771.1"/>
    <property type="molecule type" value="Genomic_DNA"/>
</dbReference>
<dbReference type="Proteomes" id="UP000019140">
    <property type="component" value="Unassembled WGS sequence"/>
</dbReference>
<evidence type="ECO:0000313" key="2">
    <source>
        <dbReference type="Proteomes" id="UP000019140"/>
    </source>
</evidence>
<dbReference type="SUPFAM" id="SSF51735">
    <property type="entry name" value="NAD(P)-binding Rossmann-fold domains"/>
    <property type="match status" value="1"/>
</dbReference>
<evidence type="ECO:0008006" key="3">
    <source>
        <dbReference type="Google" id="ProtNLM"/>
    </source>
</evidence>
<name>W4LSQ7_9BACT</name>
<dbReference type="InterPro" id="IPR036291">
    <property type="entry name" value="NAD(P)-bd_dom_sf"/>
</dbReference>
<accession>W4LSQ7</accession>
<sequence>GFGIQYAKHIGATVITTASAHNHDYVRSLGADRVIDYNVEDFTQTVSGCDVVYDTVGGEVQVRSYEVLKPGGRLTWIAPAPAGYQPTRDDVRTLRANVTRDRKHLERMVELFQAGAVWPPEITRYQLTDAAEAHRVSEARHLRGKLVFEVR</sequence>